<sequence length="79" mass="9233">MAARNCGLPLMKYLRVNVDSLPNNNNRLPFTISPINVSLRRFSGEKQVQIAYDSIHFHYFFCLLQYNIKPNEDQNPFQA</sequence>
<protein>
    <submittedName>
        <fullName evidence="1">Uncharacterized protein</fullName>
    </submittedName>
</protein>
<gene>
    <name evidence="1" type="ORF">LLUT_LOCUS2764</name>
</gene>
<proteinExistence type="predicted"/>
<dbReference type="EMBL" id="CAXHTB010000002">
    <property type="protein sequence ID" value="CAL0301704.1"/>
    <property type="molecule type" value="Genomic_DNA"/>
</dbReference>
<accession>A0AAV1VX94</accession>
<evidence type="ECO:0000313" key="1">
    <source>
        <dbReference type="EMBL" id="CAL0301704.1"/>
    </source>
</evidence>
<reference evidence="1 2" key="1">
    <citation type="submission" date="2024-03" db="EMBL/GenBank/DDBJ databases">
        <authorList>
            <person name="Martinez-Hernandez J."/>
        </authorList>
    </citation>
    <scope>NUCLEOTIDE SEQUENCE [LARGE SCALE GENOMIC DNA]</scope>
</reference>
<dbReference type="Proteomes" id="UP001497480">
    <property type="component" value="Unassembled WGS sequence"/>
</dbReference>
<keyword evidence="2" id="KW-1185">Reference proteome</keyword>
<dbReference type="AlphaFoldDB" id="A0AAV1VX94"/>
<organism evidence="1 2">
    <name type="scientific">Lupinus luteus</name>
    <name type="common">European yellow lupine</name>
    <dbReference type="NCBI Taxonomy" id="3873"/>
    <lineage>
        <taxon>Eukaryota</taxon>
        <taxon>Viridiplantae</taxon>
        <taxon>Streptophyta</taxon>
        <taxon>Embryophyta</taxon>
        <taxon>Tracheophyta</taxon>
        <taxon>Spermatophyta</taxon>
        <taxon>Magnoliopsida</taxon>
        <taxon>eudicotyledons</taxon>
        <taxon>Gunneridae</taxon>
        <taxon>Pentapetalae</taxon>
        <taxon>rosids</taxon>
        <taxon>fabids</taxon>
        <taxon>Fabales</taxon>
        <taxon>Fabaceae</taxon>
        <taxon>Papilionoideae</taxon>
        <taxon>50 kb inversion clade</taxon>
        <taxon>genistoids sensu lato</taxon>
        <taxon>core genistoids</taxon>
        <taxon>Genisteae</taxon>
        <taxon>Lupinus</taxon>
    </lineage>
</organism>
<comment type="caution">
    <text evidence="1">The sequence shown here is derived from an EMBL/GenBank/DDBJ whole genome shotgun (WGS) entry which is preliminary data.</text>
</comment>
<name>A0AAV1VX94_LUPLU</name>
<evidence type="ECO:0000313" key="2">
    <source>
        <dbReference type="Proteomes" id="UP001497480"/>
    </source>
</evidence>